<keyword evidence="2" id="KW-0288">FMN</keyword>
<dbReference type="PANTHER" id="PTHR42847:SF4">
    <property type="entry name" value="ALKANESULFONATE MONOOXYGENASE-RELATED"/>
    <property type="match status" value="1"/>
</dbReference>
<proteinExistence type="predicted"/>
<evidence type="ECO:0000313" key="7">
    <source>
        <dbReference type="Proteomes" id="UP001500618"/>
    </source>
</evidence>
<dbReference type="Proteomes" id="UP001500618">
    <property type="component" value="Unassembled WGS sequence"/>
</dbReference>
<dbReference type="InterPro" id="IPR011251">
    <property type="entry name" value="Luciferase-like_dom"/>
</dbReference>
<dbReference type="InterPro" id="IPR036661">
    <property type="entry name" value="Luciferase-like_sf"/>
</dbReference>
<keyword evidence="7" id="KW-1185">Reference proteome</keyword>
<sequence length="273" mass="29012">MPAFRFGVTQVPIGDGEQWRAAAVRVEELGYSTLLMPDGVFLLSTVPSLAVAATATSTLRVGSFVLASPLRTPRSAAWDAHTLTVLTNGRFDLGLGSGRPSMKDESAILGMPYGSAARRLEQVAETIKHVRELDGEARTPIMIAIGGGPKGTALAAAEADIVHLAIGALTPDDEIAAITGRIREAAGDRADRIEIAMNIWTVNGDLSPRSESFIGTDAKTIRDTQSAAGLWGSTQEMADELERRRKALGVSYFVLNGDSKEQFAPVLEKLSGH</sequence>
<dbReference type="RefSeq" id="WP_163568558.1">
    <property type="nucleotide sequence ID" value="NZ_BAAANY010000009.1"/>
</dbReference>
<evidence type="ECO:0000256" key="4">
    <source>
        <dbReference type="ARBA" id="ARBA00023033"/>
    </source>
</evidence>
<dbReference type="EMBL" id="BAAANY010000009">
    <property type="protein sequence ID" value="GAA1676265.1"/>
    <property type="molecule type" value="Genomic_DNA"/>
</dbReference>
<feature type="domain" description="Luciferase-like" evidence="5">
    <location>
        <begin position="17"/>
        <end position="199"/>
    </location>
</feature>
<dbReference type="PANTHER" id="PTHR42847">
    <property type="entry name" value="ALKANESULFONATE MONOOXYGENASE"/>
    <property type="match status" value="1"/>
</dbReference>
<dbReference type="InterPro" id="IPR050172">
    <property type="entry name" value="SsuD_RutA_monooxygenase"/>
</dbReference>
<accession>A0ABN2GSV2</accession>
<evidence type="ECO:0000256" key="2">
    <source>
        <dbReference type="ARBA" id="ARBA00022643"/>
    </source>
</evidence>
<comment type="caution">
    <text evidence="6">The sequence shown here is derived from an EMBL/GenBank/DDBJ whole genome shotgun (WGS) entry which is preliminary data.</text>
</comment>
<dbReference type="SUPFAM" id="SSF51679">
    <property type="entry name" value="Bacterial luciferase-like"/>
    <property type="match status" value="1"/>
</dbReference>
<gene>
    <name evidence="6" type="ORF">GCM10009765_27030</name>
</gene>
<keyword evidence="3" id="KW-0560">Oxidoreductase</keyword>
<evidence type="ECO:0000313" key="6">
    <source>
        <dbReference type="EMBL" id="GAA1676265.1"/>
    </source>
</evidence>
<name>A0ABN2GSV2_9ACTN</name>
<evidence type="ECO:0000256" key="3">
    <source>
        <dbReference type="ARBA" id="ARBA00023002"/>
    </source>
</evidence>
<reference evidence="6 7" key="1">
    <citation type="journal article" date="2019" name="Int. J. Syst. Evol. Microbiol.">
        <title>The Global Catalogue of Microorganisms (GCM) 10K type strain sequencing project: providing services to taxonomists for standard genome sequencing and annotation.</title>
        <authorList>
            <consortium name="The Broad Institute Genomics Platform"/>
            <consortium name="The Broad Institute Genome Sequencing Center for Infectious Disease"/>
            <person name="Wu L."/>
            <person name="Ma J."/>
        </authorList>
    </citation>
    <scope>NUCLEOTIDE SEQUENCE [LARGE SCALE GENOMIC DNA]</scope>
    <source>
        <strain evidence="6 7">JCM 14718</strain>
    </source>
</reference>
<organism evidence="6 7">
    <name type="scientific">Fodinicola feengrottensis</name>
    <dbReference type="NCBI Taxonomy" id="435914"/>
    <lineage>
        <taxon>Bacteria</taxon>
        <taxon>Bacillati</taxon>
        <taxon>Actinomycetota</taxon>
        <taxon>Actinomycetes</taxon>
        <taxon>Mycobacteriales</taxon>
        <taxon>Fodinicola</taxon>
    </lineage>
</organism>
<protein>
    <submittedName>
        <fullName evidence="6">LLM class flavin-dependent oxidoreductase</fullName>
    </submittedName>
</protein>
<dbReference type="Pfam" id="PF00296">
    <property type="entry name" value="Bac_luciferase"/>
    <property type="match status" value="1"/>
</dbReference>
<evidence type="ECO:0000259" key="5">
    <source>
        <dbReference type="Pfam" id="PF00296"/>
    </source>
</evidence>
<evidence type="ECO:0000256" key="1">
    <source>
        <dbReference type="ARBA" id="ARBA00022630"/>
    </source>
</evidence>
<keyword evidence="1" id="KW-0285">Flavoprotein</keyword>
<dbReference type="Gene3D" id="3.20.20.30">
    <property type="entry name" value="Luciferase-like domain"/>
    <property type="match status" value="1"/>
</dbReference>
<keyword evidence="4" id="KW-0503">Monooxygenase</keyword>